<reference evidence="1" key="1">
    <citation type="submission" date="2022-09" db="EMBL/GenBank/DDBJ databases">
        <title>Genome analysis and characterization of larvicidal activity of Brevibacillus strains.</title>
        <authorList>
            <person name="Patrusheva E.V."/>
            <person name="Izotova A.O."/>
            <person name="Toshchakov S.V."/>
            <person name="Sineoky S.P."/>
        </authorList>
    </citation>
    <scope>NUCLEOTIDE SEQUENCE</scope>
    <source>
        <strain evidence="1">VKPM_B-13247</strain>
    </source>
</reference>
<evidence type="ECO:0000313" key="2">
    <source>
        <dbReference type="Proteomes" id="UP001077662"/>
    </source>
</evidence>
<comment type="caution">
    <text evidence="1">The sequence shown here is derived from an EMBL/GenBank/DDBJ whole genome shotgun (WGS) entry which is preliminary data.</text>
</comment>
<dbReference type="EMBL" id="JAPTNE010000040">
    <property type="protein sequence ID" value="MCZ0809656.1"/>
    <property type="molecule type" value="Genomic_DNA"/>
</dbReference>
<dbReference type="AlphaFoldDB" id="A0AAP3GAK4"/>
<protein>
    <submittedName>
        <fullName evidence="1">Uncharacterized protein</fullName>
    </submittedName>
</protein>
<dbReference type="RefSeq" id="WP_018670170.1">
    <property type="nucleotide sequence ID" value="NZ_JANSGW010000040.1"/>
</dbReference>
<proteinExistence type="predicted"/>
<organism evidence="1 2">
    <name type="scientific">Brevibacillus laterosporus</name>
    <name type="common">Bacillus laterosporus</name>
    <dbReference type="NCBI Taxonomy" id="1465"/>
    <lineage>
        <taxon>Bacteria</taxon>
        <taxon>Bacillati</taxon>
        <taxon>Bacillota</taxon>
        <taxon>Bacilli</taxon>
        <taxon>Bacillales</taxon>
        <taxon>Paenibacillaceae</taxon>
        <taxon>Brevibacillus</taxon>
    </lineage>
</organism>
<name>A0AAP3GAK4_BRELA</name>
<evidence type="ECO:0000313" key="1">
    <source>
        <dbReference type="EMBL" id="MCZ0809656.1"/>
    </source>
</evidence>
<gene>
    <name evidence="1" type="ORF">O0554_22600</name>
</gene>
<dbReference type="Proteomes" id="UP001077662">
    <property type="component" value="Unassembled WGS sequence"/>
</dbReference>
<dbReference type="GeneID" id="61081493"/>
<accession>A0AAP3GAK4</accession>
<sequence>MLRKNIRILGSKLTYKKREFYWGIPDLSRRKTTHTAKAEISGFGLPYLIAID</sequence>